<comment type="caution">
    <text evidence="6">The sequence shown here is derived from an EMBL/GenBank/DDBJ whole genome shotgun (WGS) entry which is preliminary data.</text>
</comment>
<evidence type="ECO:0000313" key="6">
    <source>
        <dbReference type="EMBL" id="KAF4613683.1"/>
    </source>
</evidence>
<dbReference type="Gene3D" id="3.90.79.10">
    <property type="entry name" value="Nucleoside Triphosphate Pyrophosphohydrolase"/>
    <property type="match status" value="1"/>
</dbReference>
<dbReference type="GO" id="GO:0015938">
    <property type="term" value="P:coenzyme A catabolic process"/>
    <property type="evidence" value="ECO:0007669"/>
    <property type="project" value="TreeGrafter"/>
</dbReference>
<evidence type="ECO:0000259" key="4">
    <source>
        <dbReference type="PROSITE" id="PS50002"/>
    </source>
</evidence>
<accession>A0A8H4QMR9</accession>
<feature type="compositionally biased region" description="Pro residues" evidence="3">
    <location>
        <begin position="233"/>
        <end position="245"/>
    </location>
</feature>
<evidence type="ECO:0000256" key="3">
    <source>
        <dbReference type="SAM" id="MobiDB-lite"/>
    </source>
</evidence>
<dbReference type="FunFam" id="2.30.30.40:FF:000072">
    <property type="entry name" value="Unconventional Myosin IB"/>
    <property type="match status" value="1"/>
</dbReference>
<dbReference type="InterPro" id="IPR000086">
    <property type="entry name" value="NUDIX_hydrolase_dom"/>
</dbReference>
<dbReference type="Gene3D" id="2.30.30.40">
    <property type="entry name" value="SH3 Domains"/>
    <property type="match status" value="1"/>
</dbReference>
<dbReference type="Pfam" id="PF00018">
    <property type="entry name" value="SH3_1"/>
    <property type="match status" value="1"/>
</dbReference>
<evidence type="ECO:0000259" key="5">
    <source>
        <dbReference type="PROSITE" id="PS51462"/>
    </source>
</evidence>
<dbReference type="SUPFAM" id="SSF81995">
    <property type="entry name" value="beta-sandwich domain of Sec23/24"/>
    <property type="match status" value="1"/>
</dbReference>
<feature type="domain" description="Nudix hydrolase" evidence="5">
    <location>
        <begin position="352"/>
        <end position="490"/>
    </location>
</feature>
<evidence type="ECO:0000256" key="1">
    <source>
        <dbReference type="ARBA" id="ARBA00022443"/>
    </source>
</evidence>
<dbReference type="Pfam" id="PF00293">
    <property type="entry name" value="NUDIX"/>
    <property type="match status" value="1"/>
</dbReference>
<organism evidence="6 7">
    <name type="scientific">Agrocybe pediades</name>
    <dbReference type="NCBI Taxonomy" id="84607"/>
    <lineage>
        <taxon>Eukaryota</taxon>
        <taxon>Fungi</taxon>
        <taxon>Dikarya</taxon>
        <taxon>Basidiomycota</taxon>
        <taxon>Agaricomycotina</taxon>
        <taxon>Agaricomycetes</taxon>
        <taxon>Agaricomycetidae</taxon>
        <taxon>Agaricales</taxon>
        <taxon>Agaricineae</taxon>
        <taxon>Strophariaceae</taxon>
        <taxon>Agrocybe</taxon>
    </lineage>
</organism>
<name>A0A8H4QMR9_9AGAR</name>
<dbReference type="GO" id="GO:0010945">
    <property type="term" value="F:coenzyme A diphosphatase activity"/>
    <property type="evidence" value="ECO:0007669"/>
    <property type="project" value="InterPro"/>
</dbReference>
<dbReference type="EMBL" id="JAACJL010000045">
    <property type="protein sequence ID" value="KAF4613683.1"/>
    <property type="molecule type" value="Genomic_DNA"/>
</dbReference>
<dbReference type="PROSITE" id="PS51462">
    <property type="entry name" value="NUDIX"/>
    <property type="match status" value="1"/>
</dbReference>
<reference evidence="6 7" key="1">
    <citation type="submission" date="2019-12" db="EMBL/GenBank/DDBJ databases">
        <authorList>
            <person name="Floudas D."/>
            <person name="Bentzer J."/>
            <person name="Ahren D."/>
            <person name="Johansson T."/>
            <person name="Persson P."/>
            <person name="Tunlid A."/>
        </authorList>
    </citation>
    <scope>NUCLEOTIDE SEQUENCE [LARGE SCALE GENOMIC DNA]</scope>
    <source>
        <strain evidence="6 7">CBS 102.39</strain>
    </source>
</reference>
<dbReference type="PANTHER" id="PTHR12992">
    <property type="entry name" value="NUDIX HYDROLASE"/>
    <property type="match status" value="1"/>
</dbReference>
<dbReference type="SMART" id="SM00326">
    <property type="entry name" value="SH3"/>
    <property type="match status" value="1"/>
</dbReference>
<proteinExistence type="predicted"/>
<dbReference type="PROSITE" id="PS50002">
    <property type="entry name" value="SH3"/>
    <property type="match status" value="1"/>
</dbReference>
<evidence type="ECO:0008006" key="8">
    <source>
        <dbReference type="Google" id="ProtNLM"/>
    </source>
</evidence>
<evidence type="ECO:0000256" key="2">
    <source>
        <dbReference type="PROSITE-ProRule" id="PRU00192"/>
    </source>
</evidence>
<keyword evidence="1 2" id="KW-0728">SH3 domain</keyword>
<dbReference type="PANTHER" id="PTHR12992:SF45">
    <property type="entry name" value="NUDIX HYDROLASE DOMAIN-CONTAINING PROTEIN"/>
    <property type="match status" value="1"/>
</dbReference>
<dbReference type="PRINTS" id="PR00452">
    <property type="entry name" value="SH3DOMAIN"/>
</dbReference>
<feature type="region of interest" description="Disordered" evidence="3">
    <location>
        <begin position="161"/>
        <end position="262"/>
    </location>
</feature>
<feature type="compositionally biased region" description="Low complexity" evidence="3">
    <location>
        <begin position="222"/>
        <end position="232"/>
    </location>
</feature>
<dbReference type="InterPro" id="IPR045121">
    <property type="entry name" value="CoAse"/>
</dbReference>
<dbReference type="SUPFAM" id="SSF50044">
    <property type="entry name" value="SH3-domain"/>
    <property type="match status" value="1"/>
</dbReference>
<dbReference type="AlphaFoldDB" id="A0A8H4QMR9"/>
<dbReference type="InterPro" id="IPR015797">
    <property type="entry name" value="NUDIX_hydrolase-like_dom_sf"/>
</dbReference>
<feature type="domain" description="SH3" evidence="4">
    <location>
        <begin position="99"/>
        <end position="160"/>
    </location>
</feature>
<gene>
    <name evidence="6" type="ORF">D9613_007856</name>
</gene>
<dbReference type="CDD" id="cd03426">
    <property type="entry name" value="NUDIX_CoAse_Nudt7"/>
    <property type="match status" value="1"/>
</dbReference>
<evidence type="ECO:0000313" key="7">
    <source>
        <dbReference type="Proteomes" id="UP000521872"/>
    </source>
</evidence>
<sequence length="537" mass="58546">MKFIHRGLLCSCGGGWGVRKKNSADNESNSDALVGFNFKTRENISFLQSTQQISQEDARQILSRLPSEIEPPTKRVTSPPLNNFANPLAARPPPPIPAPSVTRAKALWNYNENNAVATDLSFYAGDIIEIVDEKNADWWTGRLNGREGLFPATYVEKLPRDVPQLPVRNNTTHPVDVKPPNAPNFPHAGGPPHNVGGYGPPAPYQPQYPQQNSYYAPPPPQNASYQPYQNGPVAPPPAGPPPNVAPPAAESQENGGKKHGFLGGKLGNTLAHSAVGGVGFGAGTLRMSLHISLQRVILIPEFVYIRQVLITSDLEQRISELIPRSKNRLDTTVLKLNFVHLAGTVCSSDTKLKIAAVLVLLYEDKGQLRVLLTTRSKQLRTHAGQTALPGGKWDPTDSDLIATAFREANEEVALPRDCPHIFTLGLLEPAISLHKILVTPVVAFLSEPRILSSLKAAEGEVAHIFSHPLEAILDPELSKAEPLVPIGSDDWPYQTETYNTSDNVVEMLGNSTYRMHRFRTSASPIKGLTSDILVRSP</sequence>
<dbReference type="Proteomes" id="UP000521872">
    <property type="component" value="Unassembled WGS sequence"/>
</dbReference>
<dbReference type="InterPro" id="IPR036028">
    <property type="entry name" value="SH3-like_dom_sf"/>
</dbReference>
<protein>
    <recommendedName>
        <fullName evidence="8">SH3 domain-containing protein</fullName>
    </recommendedName>
</protein>
<dbReference type="InterPro" id="IPR001452">
    <property type="entry name" value="SH3_domain"/>
</dbReference>
<dbReference type="SUPFAM" id="SSF55811">
    <property type="entry name" value="Nudix"/>
    <property type="match status" value="1"/>
</dbReference>
<keyword evidence="7" id="KW-1185">Reference proteome</keyword>